<protein>
    <submittedName>
        <fullName evidence="1">Uncharacterized protein</fullName>
    </submittedName>
</protein>
<gene>
    <name evidence="1" type="ORF">BOTBODRAFT_175973</name>
</gene>
<proteinExistence type="predicted"/>
<dbReference type="EMBL" id="KL198046">
    <property type="protein sequence ID" value="KDQ13111.1"/>
    <property type="molecule type" value="Genomic_DNA"/>
</dbReference>
<reference evidence="2" key="1">
    <citation type="journal article" date="2014" name="Proc. Natl. Acad. Sci. U.S.A.">
        <title>Extensive sampling of basidiomycete genomes demonstrates inadequacy of the white-rot/brown-rot paradigm for wood decay fungi.</title>
        <authorList>
            <person name="Riley R."/>
            <person name="Salamov A.A."/>
            <person name="Brown D.W."/>
            <person name="Nagy L.G."/>
            <person name="Floudas D."/>
            <person name="Held B.W."/>
            <person name="Levasseur A."/>
            <person name="Lombard V."/>
            <person name="Morin E."/>
            <person name="Otillar R."/>
            <person name="Lindquist E.A."/>
            <person name="Sun H."/>
            <person name="LaButti K.M."/>
            <person name="Schmutz J."/>
            <person name="Jabbour D."/>
            <person name="Luo H."/>
            <person name="Baker S.E."/>
            <person name="Pisabarro A.G."/>
            <person name="Walton J.D."/>
            <person name="Blanchette R.A."/>
            <person name="Henrissat B."/>
            <person name="Martin F."/>
            <person name="Cullen D."/>
            <person name="Hibbett D.S."/>
            <person name="Grigoriev I.V."/>
        </authorList>
    </citation>
    <scope>NUCLEOTIDE SEQUENCE [LARGE SCALE GENOMIC DNA]</scope>
    <source>
        <strain evidence="2">FD-172 SS1</strain>
    </source>
</reference>
<keyword evidence="2" id="KW-1185">Reference proteome</keyword>
<accession>A0A067MNF1</accession>
<dbReference type="HOGENOM" id="CLU_2061123_0_0_1"/>
<dbReference type="Proteomes" id="UP000027195">
    <property type="component" value="Unassembled WGS sequence"/>
</dbReference>
<evidence type="ECO:0000313" key="2">
    <source>
        <dbReference type="Proteomes" id="UP000027195"/>
    </source>
</evidence>
<evidence type="ECO:0000313" key="1">
    <source>
        <dbReference type="EMBL" id="KDQ13111.1"/>
    </source>
</evidence>
<name>A0A067MNF1_BOTB1</name>
<sequence length="119" mass="12941">MDPYISPRTKVLTPQSEKGLCREEKEGCSEGFPPSSLLYSFPVAIIALPLTLTLTDLLALSSDSSSNTAPIIQVISADPIADDLIFHFTIQLQSSPFIHHIFLSASEPITLPLQKSTKT</sequence>
<organism evidence="1 2">
    <name type="scientific">Botryobasidium botryosum (strain FD-172 SS1)</name>
    <dbReference type="NCBI Taxonomy" id="930990"/>
    <lineage>
        <taxon>Eukaryota</taxon>
        <taxon>Fungi</taxon>
        <taxon>Dikarya</taxon>
        <taxon>Basidiomycota</taxon>
        <taxon>Agaricomycotina</taxon>
        <taxon>Agaricomycetes</taxon>
        <taxon>Cantharellales</taxon>
        <taxon>Botryobasidiaceae</taxon>
        <taxon>Botryobasidium</taxon>
    </lineage>
</organism>
<dbReference type="InParanoid" id="A0A067MNF1"/>
<dbReference type="AlphaFoldDB" id="A0A067MNF1"/>